<sequence length="64" mass="7360">MLRVPWELNVETIRAHQTETRPALNQEAKASCSCLPQIRVVQDNRRASRTHKQTDSCTLECLII</sequence>
<evidence type="ECO:0000313" key="1">
    <source>
        <dbReference type="EMBL" id="MPC62282.1"/>
    </source>
</evidence>
<accession>A0A5B7GTX6</accession>
<name>A0A5B7GTX6_PORTR</name>
<protein>
    <submittedName>
        <fullName evidence="1">Uncharacterized protein</fullName>
    </submittedName>
</protein>
<comment type="caution">
    <text evidence="1">The sequence shown here is derived from an EMBL/GenBank/DDBJ whole genome shotgun (WGS) entry which is preliminary data.</text>
</comment>
<keyword evidence="2" id="KW-1185">Reference proteome</keyword>
<gene>
    <name evidence="1" type="ORF">E2C01_056365</name>
</gene>
<reference evidence="1 2" key="1">
    <citation type="submission" date="2019-05" db="EMBL/GenBank/DDBJ databases">
        <title>Another draft genome of Portunus trituberculatus and its Hox gene families provides insights of decapod evolution.</title>
        <authorList>
            <person name="Jeong J.-H."/>
            <person name="Song I."/>
            <person name="Kim S."/>
            <person name="Choi T."/>
            <person name="Kim D."/>
            <person name="Ryu S."/>
            <person name="Kim W."/>
        </authorList>
    </citation>
    <scope>NUCLEOTIDE SEQUENCE [LARGE SCALE GENOMIC DNA]</scope>
    <source>
        <tissue evidence="1">Muscle</tissue>
    </source>
</reference>
<dbReference type="Proteomes" id="UP000324222">
    <property type="component" value="Unassembled WGS sequence"/>
</dbReference>
<dbReference type="EMBL" id="VSRR010019493">
    <property type="protein sequence ID" value="MPC62282.1"/>
    <property type="molecule type" value="Genomic_DNA"/>
</dbReference>
<dbReference type="AlphaFoldDB" id="A0A5B7GTX6"/>
<evidence type="ECO:0000313" key="2">
    <source>
        <dbReference type="Proteomes" id="UP000324222"/>
    </source>
</evidence>
<organism evidence="1 2">
    <name type="scientific">Portunus trituberculatus</name>
    <name type="common">Swimming crab</name>
    <name type="synonym">Neptunus trituberculatus</name>
    <dbReference type="NCBI Taxonomy" id="210409"/>
    <lineage>
        <taxon>Eukaryota</taxon>
        <taxon>Metazoa</taxon>
        <taxon>Ecdysozoa</taxon>
        <taxon>Arthropoda</taxon>
        <taxon>Crustacea</taxon>
        <taxon>Multicrustacea</taxon>
        <taxon>Malacostraca</taxon>
        <taxon>Eumalacostraca</taxon>
        <taxon>Eucarida</taxon>
        <taxon>Decapoda</taxon>
        <taxon>Pleocyemata</taxon>
        <taxon>Brachyura</taxon>
        <taxon>Eubrachyura</taxon>
        <taxon>Portunoidea</taxon>
        <taxon>Portunidae</taxon>
        <taxon>Portuninae</taxon>
        <taxon>Portunus</taxon>
    </lineage>
</organism>
<proteinExistence type="predicted"/>